<gene>
    <name evidence="1" type="ORF">C1645_179520</name>
</gene>
<dbReference type="OrthoDB" id="2437122at2759"/>
<keyword evidence="2" id="KW-1185">Reference proteome</keyword>
<evidence type="ECO:0008006" key="3">
    <source>
        <dbReference type="Google" id="ProtNLM"/>
    </source>
</evidence>
<sequence length="65" mass="7366">MIMELELMLIRKKAFKLYKKAADLGHLCGMNNLGYFYKEGIGTEINLQKAFGLYQKSAYLGSLGE</sequence>
<evidence type="ECO:0000313" key="2">
    <source>
        <dbReference type="Proteomes" id="UP000265703"/>
    </source>
</evidence>
<dbReference type="InterPro" id="IPR006597">
    <property type="entry name" value="Sel1-like"/>
</dbReference>
<proteinExistence type="predicted"/>
<accession>A0A397SV99</accession>
<evidence type="ECO:0000313" key="1">
    <source>
        <dbReference type="EMBL" id="RIA89918.1"/>
    </source>
</evidence>
<reference evidence="1 2" key="1">
    <citation type="submission" date="2018-06" db="EMBL/GenBank/DDBJ databases">
        <title>Comparative genomics reveals the genomic features of Rhizophagus irregularis, R. cerebriforme, R. diaphanum and Gigaspora rosea, and their symbiotic lifestyle signature.</title>
        <authorList>
            <person name="Morin E."/>
            <person name="San Clemente H."/>
            <person name="Chen E.C.H."/>
            <person name="De La Providencia I."/>
            <person name="Hainaut M."/>
            <person name="Kuo A."/>
            <person name="Kohler A."/>
            <person name="Murat C."/>
            <person name="Tang N."/>
            <person name="Roy S."/>
            <person name="Loubradou J."/>
            <person name="Henrissat B."/>
            <person name="Grigoriev I.V."/>
            <person name="Corradi N."/>
            <person name="Roux C."/>
            <person name="Martin F.M."/>
        </authorList>
    </citation>
    <scope>NUCLEOTIDE SEQUENCE [LARGE SCALE GENOMIC DNA]</scope>
    <source>
        <strain evidence="1 2">DAOM 227022</strain>
    </source>
</reference>
<dbReference type="STRING" id="658196.A0A397SV99"/>
<dbReference type="InterPro" id="IPR011990">
    <property type="entry name" value="TPR-like_helical_dom_sf"/>
</dbReference>
<protein>
    <recommendedName>
        <fullName evidence="3">Sel1 repeat protein</fullName>
    </recommendedName>
</protein>
<dbReference type="SUPFAM" id="SSF81901">
    <property type="entry name" value="HCP-like"/>
    <property type="match status" value="1"/>
</dbReference>
<comment type="caution">
    <text evidence="1">The sequence shown here is derived from an EMBL/GenBank/DDBJ whole genome shotgun (WGS) entry which is preliminary data.</text>
</comment>
<dbReference type="Gene3D" id="1.25.40.10">
    <property type="entry name" value="Tetratricopeptide repeat domain"/>
    <property type="match status" value="1"/>
</dbReference>
<name>A0A397SV99_9GLOM</name>
<dbReference type="Pfam" id="PF08238">
    <property type="entry name" value="Sel1"/>
    <property type="match status" value="2"/>
</dbReference>
<dbReference type="AlphaFoldDB" id="A0A397SV99"/>
<organism evidence="1 2">
    <name type="scientific">Glomus cerebriforme</name>
    <dbReference type="NCBI Taxonomy" id="658196"/>
    <lineage>
        <taxon>Eukaryota</taxon>
        <taxon>Fungi</taxon>
        <taxon>Fungi incertae sedis</taxon>
        <taxon>Mucoromycota</taxon>
        <taxon>Glomeromycotina</taxon>
        <taxon>Glomeromycetes</taxon>
        <taxon>Glomerales</taxon>
        <taxon>Glomeraceae</taxon>
        <taxon>Glomus</taxon>
    </lineage>
</organism>
<dbReference type="Proteomes" id="UP000265703">
    <property type="component" value="Unassembled WGS sequence"/>
</dbReference>
<dbReference type="SMART" id="SM00671">
    <property type="entry name" value="SEL1"/>
    <property type="match status" value="1"/>
</dbReference>
<dbReference type="EMBL" id="QKYT01000200">
    <property type="protein sequence ID" value="RIA89918.1"/>
    <property type="molecule type" value="Genomic_DNA"/>
</dbReference>